<organism evidence="1 2">
    <name type="scientific">Lapidilactobacillus achengensis</name>
    <dbReference type="NCBI Taxonomy" id="2486000"/>
    <lineage>
        <taxon>Bacteria</taxon>
        <taxon>Bacillati</taxon>
        <taxon>Bacillota</taxon>
        <taxon>Bacilli</taxon>
        <taxon>Lactobacillales</taxon>
        <taxon>Lactobacillaceae</taxon>
        <taxon>Lapidilactobacillus</taxon>
    </lineage>
</organism>
<protein>
    <submittedName>
        <fullName evidence="1">AAA family ATPase</fullName>
    </submittedName>
</protein>
<sequence length="196" mass="22862">MIIWLNGAFGVGKSQTAAELNRRLNGSSRYDPDNVGTLLRKQLPKSLRLDNFQDYPEWRQWNYQLLRKIALQGKQTVIVPEELLEPRYFDEVIGRLRQDQIDVRHYFLTADPETIKKRLKLRGDLHDQFAVTRLKDEQAPLDDVKFAQKIDTSQMTYAEIADFIARDCSLRIQPAIKNKYAQAAVQLGDSFKNLWH</sequence>
<dbReference type="SUPFAM" id="SSF52540">
    <property type="entry name" value="P-loop containing nucleoside triphosphate hydrolases"/>
    <property type="match status" value="1"/>
</dbReference>
<dbReference type="Proteomes" id="UP001596310">
    <property type="component" value="Unassembled WGS sequence"/>
</dbReference>
<keyword evidence="2" id="KW-1185">Reference proteome</keyword>
<reference evidence="2" key="1">
    <citation type="journal article" date="2019" name="Int. J. Syst. Evol. Microbiol.">
        <title>The Global Catalogue of Microorganisms (GCM) 10K type strain sequencing project: providing services to taxonomists for standard genome sequencing and annotation.</title>
        <authorList>
            <consortium name="The Broad Institute Genomics Platform"/>
            <consortium name="The Broad Institute Genome Sequencing Center for Infectious Disease"/>
            <person name="Wu L."/>
            <person name="Ma J."/>
        </authorList>
    </citation>
    <scope>NUCLEOTIDE SEQUENCE [LARGE SCALE GENOMIC DNA]</scope>
    <source>
        <strain evidence="2">CCM 8897</strain>
    </source>
</reference>
<gene>
    <name evidence="1" type="ORF">ACFQHW_01520</name>
</gene>
<name>A0ABW1UMF8_9LACO</name>
<comment type="caution">
    <text evidence="1">The sequence shown here is derived from an EMBL/GenBank/DDBJ whole genome shotgun (WGS) entry which is preliminary data.</text>
</comment>
<evidence type="ECO:0000313" key="1">
    <source>
        <dbReference type="EMBL" id="MFC6314250.1"/>
    </source>
</evidence>
<evidence type="ECO:0000313" key="2">
    <source>
        <dbReference type="Proteomes" id="UP001596310"/>
    </source>
</evidence>
<dbReference type="RefSeq" id="WP_125596673.1">
    <property type="nucleotide sequence ID" value="NZ_JBHSSM010000005.1"/>
</dbReference>
<accession>A0ABW1UMF8</accession>
<dbReference type="Gene3D" id="3.40.50.300">
    <property type="entry name" value="P-loop containing nucleotide triphosphate hydrolases"/>
    <property type="match status" value="1"/>
</dbReference>
<proteinExistence type="predicted"/>
<dbReference type="InterPro" id="IPR027417">
    <property type="entry name" value="P-loop_NTPase"/>
</dbReference>
<dbReference type="EMBL" id="JBHSSM010000005">
    <property type="protein sequence ID" value="MFC6314250.1"/>
    <property type="molecule type" value="Genomic_DNA"/>
</dbReference>
<dbReference type="Pfam" id="PF13671">
    <property type="entry name" value="AAA_33"/>
    <property type="match status" value="1"/>
</dbReference>